<accession>A0A9P6GG54</accession>
<dbReference type="Pfam" id="PF05368">
    <property type="entry name" value="NmrA"/>
    <property type="match status" value="1"/>
</dbReference>
<gene>
    <name evidence="4" type="ORF">PMIN01_07288</name>
</gene>
<keyword evidence="5" id="KW-1185">Reference proteome</keyword>
<evidence type="ECO:0000256" key="1">
    <source>
        <dbReference type="ARBA" id="ARBA00006328"/>
    </source>
</evidence>
<dbReference type="EMBL" id="WJXW01000007">
    <property type="protein sequence ID" value="KAF9734385.1"/>
    <property type="molecule type" value="Genomic_DNA"/>
</dbReference>
<evidence type="ECO:0000313" key="5">
    <source>
        <dbReference type="Proteomes" id="UP000756921"/>
    </source>
</evidence>
<dbReference type="Gene3D" id="3.90.25.10">
    <property type="entry name" value="UDP-galactose 4-epimerase, domain 1"/>
    <property type="match status" value="1"/>
</dbReference>
<dbReference type="SUPFAM" id="SSF51735">
    <property type="entry name" value="NAD(P)-binding Rossmann-fold domains"/>
    <property type="match status" value="1"/>
</dbReference>
<keyword evidence="2" id="KW-0521">NADP</keyword>
<evidence type="ECO:0000259" key="3">
    <source>
        <dbReference type="Pfam" id="PF05368"/>
    </source>
</evidence>
<sequence length="391" mass="42531">MLPQAADLPMAPFAGVLRAYLYGGKRGPGGAASSELPLEVFHFHFSRLLAEAPSSRLSQTLLFLNKTICTSQNTIMASAKPILITGATGKQGGAVLEQLATHASSSQFVLLAVTRNTASASAQKITKRFPNVLLVQGDMNDVPDLFKSAQNTLKSAGKPSKVWGVYSVQISLGPGVTFEGEIEQGKAMIDESVAHGVEHFVYSSVDRGGNAKSFESETPIPHFISKYQIEHHLLEKAGSKGESMGWTILRPVAFMDNLEPGFKTKVFLAALRDTLQGKPLQWISTDDIGLFAAKAFCDPEGWNTRSESLAGDELTFDEMAGCFERVTGSSNIATYGFFGSGLMWAVKELNVMITWFATDGYGADIGKLKKEEPQLCGFERWLRERSGWKTQ</sequence>
<organism evidence="4 5">
    <name type="scientific">Paraphaeosphaeria minitans</name>
    <dbReference type="NCBI Taxonomy" id="565426"/>
    <lineage>
        <taxon>Eukaryota</taxon>
        <taxon>Fungi</taxon>
        <taxon>Dikarya</taxon>
        <taxon>Ascomycota</taxon>
        <taxon>Pezizomycotina</taxon>
        <taxon>Dothideomycetes</taxon>
        <taxon>Pleosporomycetidae</taxon>
        <taxon>Pleosporales</taxon>
        <taxon>Massarineae</taxon>
        <taxon>Didymosphaeriaceae</taxon>
        <taxon>Paraphaeosphaeria</taxon>
    </lineage>
</organism>
<dbReference type="InterPro" id="IPR036291">
    <property type="entry name" value="NAD(P)-bd_dom_sf"/>
</dbReference>
<proteinExistence type="inferred from homology"/>
<protein>
    <submittedName>
        <fullName evidence="4">NmrA-like family domain-containing protein 1</fullName>
    </submittedName>
</protein>
<feature type="domain" description="NmrA-like" evidence="3">
    <location>
        <begin position="80"/>
        <end position="330"/>
    </location>
</feature>
<dbReference type="PANTHER" id="PTHR42748:SF25">
    <property type="entry name" value="NMRA FAMILY PROTEIN"/>
    <property type="match status" value="1"/>
</dbReference>
<reference evidence="4" key="1">
    <citation type="journal article" date="2020" name="Mol. Plant Microbe Interact.">
        <title>Genome Sequence of the Biocontrol Agent Coniothyrium minitans strain Conio (IMI 134523).</title>
        <authorList>
            <person name="Patel D."/>
            <person name="Shittu T.A."/>
            <person name="Baroncelli R."/>
            <person name="Muthumeenakshi S."/>
            <person name="Osborne T.H."/>
            <person name="Janganan T.K."/>
            <person name="Sreenivasaprasad S."/>
        </authorList>
    </citation>
    <scope>NUCLEOTIDE SEQUENCE</scope>
    <source>
        <strain evidence="4">Conio</strain>
    </source>
</reference>
<dbReference type="AlphaFoldDB" id="A0A9P6GG54"/>
<comment type="similarity">
    <text evidence="1">Belongs to the NmrA-type oxidoreductase family.</text>
</comment>
<comment type="caution">
    <text evidence="4">The sequence shown here is derived from an EMBL/GenBank/DDBJ whole genome shotgun (WGS) entry which is preliminary data.</text>
</comment>
<evidence type="ECO:0000313" key="4">
    <source>
        <dbReference type="EMBL" id="KAF9734385.1"/>
    </source>
</evidence>
<dbReference type="PANTHER" id="PTHR42748">
    <property type="entry name" value="NITROGEN METABOLITE REPRESSION PROTEIN NMRA FAMILY MEMBER"/>
    <property type="match status" value="1"/>
</dbReference>
<name>A0A9P6GG54_9PLEO</name>
<evidence type="ECO:0000256" key="2">
    <source>
        <dbReference type="ARBA" id="ARBA00022857"/>
    </source>
</evidence>
<dbReference type="InterPro" id="IPR008030">
    <property type="entry name" value="NmrA-like"/>
</dbReference>
<dbReference type="Gene3D" id="3.40.50.720">
    <property type="entry name" value="NAD(P)-binding Rossmann-like Domain"/>
    <property type="match status" value="1"/>
</dbReference>
<dbReference type="Proteomes" id="UP000756921">
    <property type="component" value="Unassembled WGS sequence"/>
</dbReference>
<dbReference type="GO" id="GO:0005634">
    <property type="term" value="C:nucleus"/>
    <property type="evidence" value="ECO:0007669"/>
    <property type="project" value="TreeGrafter"/>
</dbReference>
<dbReference type="OrthoDB" id="9997102at2759"/>
<dbReference type="InterPro" id="IPR051164">
    <property type="entry name" value="NmrA-like_oxidored"/>
</dbReference>